<dbReference type="OrthoDB" id="1924787at2759"/>
<evidence type="ECO:0000313" key="11">
    <source>
        <dbReference type="EMBL" id="TEB37631.1"/>
    </source>
</evidence>
<dbReference type="NCBIfam" id="TIGR03178">
    <property type="entry name" value="allantoinase"/>
    <property type="match status" value="1"/>
</dbReference>
<proteinExistence type="inferred from homology"/>
<dbReference type="GO" id="GO:0008270">
    <property type="term" value="F:zinc ion binding"/>
    <property type="evidence" value="ECO:0007669"/>
    <property type="project" value="InterPro"/>
</dbReference>
<feature type="domain" description="Amidohydrolase-related" evidence="10">
    <location>
        <begin position="50"/>
        <end position="426"/>
    </location>
</feature>
<dbReference type="SUPFAM" id="SSF51338">
    <property type="entry name" value="Composite domain of metallo-dependent hydrolases"/>
    <property type="match status" value="1"/>
</dbReference>
<gene>
    <name evidence="11" type="ORF">FA13DRAFT_1752353</name>
</gene>
<comment type="cofactor">
    <cofactor evidence="2">
        <name>Zn(2+)</name>
        <dbReference type="ChEBI" id="CHEBI:29105"/>
    </cofactor>
</comment>
<dbReference type="InterPro" id="IPR011059">
    <property type="entry name" value="Metal-dep_hydrolase_composite"/>
</dbReference>
<dbReference type="InterPro" id="IPR032466">
    <property type="entry name" value="Metal_Hydrolase"/>
</dbReference>
<dbReference type="InterPro" id="IPR006680">
    <property type="entry name" value="Amidohydro-rel"/>
</dbReference>
<comment type="subunit">
    <text evidence="5">Homotetramer.</text>
</comment>
<dbReference type="Proteomes" id="UP000298030">
    <property type="component" value="Unassembled WGS sequence"/>
</dbReference>
<evidence type="ECO:0000256" key="2">
    <source>
        <dbReference type="ARBA" id="ARBA00001947"/>
    </source>
</evidence>
<keyword evidence="9" id="KW-0862">Zinc</keyword>
<keyword evidence="12" id="KW-1185">Reference proteome</keyword>
<dbReference type="AlphaFoldDB" id="A0A4Y7TUH5"/>
<evidence type="ECO:0000313" key="12">
    <source>
        <dbReference type="Proteomes" id="UP000298030"/>
    </source>
</evidence>
<dbReference type="GO" id="GO:0006145">
    <property type="term" value="P:purine nucleobase catabolic process"/>
    <property type="evidence" value="ECO:0007669"/>
    <property type="project" value="TreeGrafter"/>
</dbReference>
<protein>
    <recommendedName>
        <fullName evidence="6">allantoinase</fullName>
        <ecNumber evidence="6">3.5.2.5</ecNumber>
    </recommendedName>
</protein>
<evidence type="ECO:0000256" key="6">
    <source>
        <dbReference type="ARBA" id="ARBA00012863"/>
    </source>
</evidence>
<keyword evidence="7" id="KW-0479">Metal-binding</keyword>
<evidence type="ECO:0000256" key="3">
    <source>
        <dbReference type="ARBA" id="ARBA00004968"/>
    </source>
</evidence>
<dbReference type="PROSITE" id="PS00482">
    <property type="entry name" value="DIHYDROOROTASE_1"/>
    <property type="match status" value="1"/>
</dbReference>
<dbReference type="InterPro" id="IPR002195">
    <property type="entry name" value="Dihydroorotase_CS"/>
</dbReference>
<comment type="caution">
    <text evidence="11">The sequence shown here is derived from an EMBL/GenBank/DDBJ whole genome shotgun (WGS) entry which is preliminary data.</text>
</comment>
<comment type="pathway">
    <text evidence="3">Nitrogen metabolism; (S)-allantoin degradation; allantoate from (S)-allantoin: step 1/1.</text>
</comment>
<dbReference type="Pfam" id="PF01979">
    <property type="entry name" value="Amidohydro_1"/>
    <property type="match status" value="1"/>
</dbReference>
<dbReference type="GO" id="GO:0000256">
    <property type="term" value="P:allantoin catabolic process"/>
    <property type="evidence" value="ECO:0007669"/>
    <property type="project" value="UniProtKB-UniPathway"/>
</dbReference>
<dbReference type="GO" id="GO:0004038">
    <property type="term" value="F:allantoinase activity"/>
    <property type="evidence" value="ECO:0007669"/>
    <property type="project" value="UniProtKB-EC"/>
</dbReference>
<evidence type="ECO:0000256" key="7">
    <source>
        <dbReference type="ARBA" id="ARBA00022723"/>
    </source>
</evidence>
<dbReference type="Gene3D" id="3.20.20.140">
    <property type="entry name" value="Metal-dependent hydrolases"/>
    <property type="match status" value="1"/>
</dbReference>
<dbReference type="STRING" id="71717.A0A4Y7TUH5"/>
<dbReference type="PANTHER" id="PTHR43668">
    <property type="entry name" value="ALLANTOINASE"/>
    <property type="match status" value="1"/>
</dbReference>
<comment type="similarity">
    <text evidence="4">Belongs to the metallo-dependent hydrolases superfamily. Allantoinase family.</text>
</comment>
<dbReference type="GO" id="GO:0050897">
    <property type="term" value="F:cobalt ion binding"/>
    <property type="evidence" value="ECO:0007669"/>
    <property type="project" value="InterPro"/>
</dbReference>
<evidence type="ECO:0000256" key="9">
    <source>
        <dbReference type="ARBA" id="ARBA00022833"/>
    </source>
</evidence>
<evidence type="ECO:0000256" key="8">
    <source>
        <dbReference type="ARBA" id="ARBA00022801"/>
    </source>
</evidence>
<dbReference type="EMBL" id="QPFP01000004">
    <property type="protein sequence ID" value="TEB37631.1"/>
    <property type="molecule type" value="Genomic_DNA"/>
</dbReference>
<name>A0A4Y7TUH5_COPMI</name>
<dbReference type="InterPro" id="IPR050138">
    <property type="entry name" value="DHOase/Allantoinase_Hydrolase"/>
</dbReference>
<dbReference type="EC" id="3.5.2.5" evidence="6"/>
<keyword evidence="8" id="KW-0378">Hydrolase</keyword>
<organism evidence="11 12">
    <name type="scientific">Coprinellus micaceus</name>
    <name type="common">Glistening ink-cap mushroom</name>
    <name type="synonym">Coprinus micaceus</name>
    <dbReference type="NCBI Taxonomy" id="71717"/>
    <lineage>
        <taxon>Eukaryota</taxon>
        <taxon>Fungi</taxon>
        <taxon>Dikarya</taxon>
        <taxon>Basidiomycota</taxon>
        <taxon>Agaricomycotina</taxon>
        <taxon>Agaricomycetes</taxon>
        <taxon>Agaricomycetidae</taxon>
        <taxon>Agaricales</taxon>
        <taxon>Agaricineae</taxon>
        <taxon>Psathyrellaceae</taxon>
        <taxon>Coprinellus</taxon>
    </lineage>
</organism>
<dbReference type="FunFam" id="3.20.20.140:FF:000032">
    <property type="entry name" value="Allantoinase Dal1"/>
    <property type="match status" value="1"/>
</dbReference>
<accession>A0A4Y7TUH5</accession>
<dbReference type="GO" id="GO:0005737">
    <property type="term" value="C:cytoplasm"/>
    <property type="evidence" value="ECO:0007669"/>
    <property type="project" value="TreeGrafter"/>
</dbReference>
<comment type="catalytic activity">
    <reaction evidence="1">
        <text>(S)-allantoin + H2O = allantoate + H(+)</text>
        <dbReference type="Rhea" id="RHEA:17029"/>
        <dbReference type="ChEBI" id="CHEBI:15377"/>
        <dbReference type="ChEBI" id="CHEBI:15378"/>
        <dbReference type="ChEBI" id="CHEBI:15678"/>
        <dbReference type="ChEBI" id="CHEBI:17536"/>
        <dbReference type="EC" id="3.5.2.5"/>
    </reaction>
</comment>
<sequence length="446" mass="48748">MDDPTPATIVIDRVTGKITEIQTIYQSRAEFEVAHPSATIAAWVDAGDKIIIPGLVDAHVHLNEPGRTDWEGFWTGTRAAAAGGITTVIDMPLNSLPPTTTVANLEQKRRAAVGQCHTDVGFWGGVIPGNQEHLIPLVEAGVKGFKCFLIESGVDEFPCVREADLHPAMGNLQRASSVLLFHAELDSNVPAPDKADPTHYDTFLHSRPQKFESDAISLVYKLQRTYPQLRTHIVHLSAASALPTIREAKSLGLPLTVETCFHYLCLNAESIPDGHTEFKCCPPVREESNRDELWDALKEGAIDCVVSDHSPCVVDLKNLDSGDIMSAWGGISTLGLGLSLLWTEAKKREVSLKRVVDWVSKKTAEHAGLGESKGQLKLGNDGDFALWDPVASFEVTKELLQYKNKLSPYEGQVLSGRIDATYLRGSLIYDREAGGFADLPPRGRLI</sequence>
<evidence type="ECO:0000259" key="10">
    <source>
        <dbReference type="Pfam" id="PF01979"/>
    </source>
</evidence>
<dbReference type="SUPFAM" id="SSF51556">
    <property type="entry name" value="Metallo-dependent hydrolases"/>
    <property type="match status" value="1"/>
</dbReference>
<dbReference type="UniPathway" id="UPA00395">
    <property type="reaction ID" value="UER00653"/>
</dbReference>
<evidence type="ECO:0000256" key="1">
    <source>
        <dbReference type="ARBA" id="ARBA00001756"/>
    </source>
</evidence>
<reference evidence="11 12" key="1">
    <citation type="journal article" date="2019" name="Nat. Ecol. Evol.">
        <title>Megaphylogeny resolves global patterns of mushroom evolution.</title>
        <authorList>
            <person name="Varga T."/>
            <person name="Krizsan K."/>
            <person name="Foldi C."/>
            <person name="Dima B."/>
            <person name="Sanchez-Garcia M."/>
            <person name="Sanchez-Ramirez S."/>
            <person name="Szollosi G.J."/>
            <person name="Szarkandi J.G."/>
            <person name="Papp V."/>
            <person name="Albert L."/>
            <person name="Andreopoulos W."/>
            <person name="Angelini C."/>
            <person name="Antonin V."/>
            <person name="Barry K.W."/>
            <person name="Bougher N.L."/>
            <person name="Buchanan P."/>
            <person name="Buyck B."/>
            <person name="Bense V."/>
            <person name="Catcheside P."/>
            <person name="Chovatia M."/>
            <person name="Cooper J."/>
            <person name="Damon W."/>
            <person name="Desjardin D."/>
            <person name="Finy P."/>
            <person name="Geml J."/>
            <person name="Haridas S."/>
            <person name="Hughes K."/>
            <person name="Justo A."/>
            <person name="Karasinski D."/>
            <person name="Kautmanova I."/>
            <person name="Kiss B."/>
            <person name="Kocsube S."/>
            <person name="Kotiranta H."/>
            <person name="LaButti K.M."/>
            <person name="Lechner B.E."/>
            <person name="Liimatainen K."/>
            <person name="Lipzen A."/>
            <person name="Lukacs Z."/>
            <person name="Mihaltcheva S."/>
            <person name="Morgado L.N."/>
            <person name="Niskanen T."/>
            <person name="Noordeloos M.E."/>
            <person name="Ohm R.A."/>
            <person name="Ortiz-Santana B."/>
            <person name="Ovrebo C."/>
            <person name="Racz N."/>
            <person name="Riley R."/>
            <person name="Savchenko A."/>
            <person name="Shiryaev A."/>
            <person name="Soop K."/>
            <person name="Spirin V."/>
            <person name="Szebenyi C."/>
            <person name="Tomsovsky M."/>
            <person name="Tulloss R.E."/>
            <person name="Uehling J."/>
            <person name="Grigoriev I.V."/>
            <person name="Vagvolgyi C."/>
            <person name="Papp T."/>
            <person name="Martin F.M."/>
            <person name="Miettinen O."/>
            <person name="Hibbett D.S."/>
            <person name="Nagy L.G."/>
        </authorList>
    </citation>
    <scope>NUCLEOTIDE SEQUENCE [LARGE SCALE GENOMIC DNA]</scope>
    <source>
        <strain evidence="11 12">FP101781</strain>
    </source>
</reference>
<dbReference type="InterPro" id="IPR017593">
    <property type="entry name" value="Allantoinase"/>
</dbReference>
<evidence type="ECO:0000256" key="4">
    <source>
        <dbReference type="ARBA" id="ARBA00010368"/>
    </source>
</evidence>
<dbReference type="PANTHER" id="PTHR43668:SF2">
    <property type="entry name" value="ALLANTOINASE"/>
    <property type="match status" value="1"/>
</dbReference>
<evidence type="ECO:0000256" key="5">
    <source>
        <dbReference type="ARBA" id="ARBA00011881"/>
    </source>
</evidence>